<keyword evidence="2" id="KW-0378">Hydrolase</keyword>
<dbReference type="GO" id="GO:0009225">
    <property type="term" value="P:nucleotide-sugar metabolic process"/>
    <property type="evidence" value="ECO:0007669"/>
    <property type="project" value="TreeGrafter"/>
</dbReference>
<dbReference type="GO" id="GO:0005737">
    <property type="term" value="C:cytoplasm"/>
    <property type="evidence" value="ECO:0007669"/>
    <property type="project" value="TreeGrafter"/>
</dbReference>
<dbReference type="Proteomes" id="UP000016960">
    <property type="component" value="Unassembled WGS sequence"/>
</dbReference>
<dbReference type="InterPro" id="IPR046372">
    <property type="entry name" value="PARG_cat_C"/>
</dbReference>
<keyword evidence="2" id="KW-0547">Nucleotide-binding</keyword>
<keyword evidence="2" id="KW-0347">Helicase</keyword>
<keyword evidence="3" id="KW-1185">Reference proteome</keyword>
<dbReference type="GO" id="GO:0006282">
    <property type="term" value="P:regulation of DNA repair"/>
    <property type="evidence" value="ECO:0007669"/>
    <property type="project" value="InterPro"/>
</dbReference>
<dbReference type="InParanoid" id="U5DJL4"/>
<dbReference type="STRING" id="582515.KR51_00023470"/>
<dbReference type="EMBL" id="ASSJ01000055">
    <property type="protein sequence ID" value="ERN41087.1"/>
    <property type="molecule type" value="Genomic_DNA"/>
</dbReference>
<evidence type="ECO:0000313" key="3">
    <source>
        <dbReference type="Proteomes" id="UP000016960"/>
    </source>
</evidence>
<sequence>MQSLGNKEVTLLRSLLNLFGASSSSVSLTDDRKRIDRELSRHRIAFDRVSAAELLRTHPPKIENAKKRLVFDIALANHPNAEVTVERFNEIPIPEAFQPYSPLTAVKASKGYFRYSVGDAHHCHMNFAYHDLFSGYGHFMFAQDEIQVAEHPLLASVRELMLARADRLRPSTVEDGAPTPIIIRSVPRTISIDTRQIYGARFARSGDRLIRDSINPIDSPQLSNILAIEAPISTGNRIYTRSEIEKALSTAFSGFRAFILGYTGSFTNPIVLHTSNWGCGAYGGNRQLMISIQIIAASLAGISEIVFYCGADPTDSIAEYELQLKSRFKFRPGVKLAKVVDRLVASAFPWGTPDGN</sequence>
<dbReference type="PANTHER" id="PTHR12837:SF0">
    <property type="entry name" value="POLY(ADP-RIBOSE) GLYCOHYDROLASE"/>
    <property type="match status" value="1"/>
</dbReference>
<dbReference type="eggNOG" id="ENOG5030G7R">
    <property type="taxonomic scope" value="Bacteria"/>
</dbReference>
<dbReference type="Pfam" id="PF05028">
    <property type="entry name" value="PARG_cat_C"/>
    <property type="match status" value="1"/>
</dbReference>
<gene>
    <name evidence="2" type="ORF">KR51_00023470</name>
</gene>
<dbReference type="GO" id="GO:0004649">
    <property type="term" value="F:poly(ADP-ribose) glycohydrolase activity"/>
    <property type="evidence" value="ECO:0007669"/>
    <property type="project" value="InterPro"/>
</dbReference>
<evidence type="ECO:0000259" key="1">
    <source>
        <dbReference type="Pfam" id="PF05028"/>
    </source>
</evidence>
<keyword evidence="2" id="KW-0067">ATP-binding</keyword>
<name>U5DJL4_9CHRO</name>
<proteinExistence type="predicted"/>
<dbReference type="GO" id="GO:1990966">
    <property type="term" value="P:ATP generation from poly-ADP-D-ribose"/>
    <property type="evidence" value="ECO:0007669"/>
    <property type="project" value="TreeGrafter"/>
</dbReference>
<comment type="caution">
    <text evidence="2">The sequence shown here is derived from an EMBL/GenBank/DDBJ whole genome shotgun (WGS) entry which is preliminary data.</text>
</comment>
<feature type="domain" description="PARG catalytic Macro" evidence="1">
    <location>
        <begin position="221"/>
        <end position="310"/>
    </location>
</feature>
<reference evidence="2 3" key="1">
    <citation type="submission" date="2013-05" db="EMBL/GenBank/DDBJ databases">
        <title>Draft genome sequence of Rubidibacter lacunae KORDI 51-2.</title>
        <authorList>
            <person name="Choi D.H."/>
            <person name="Noh J.H."/>
            <person name="Kwon K.-K."/>
            <person name="Lee J.-H."/>
            <person name="Ryu J.-Y."/>
        </authorList>
    </citation>
    <scope>NUCLEOTIDE SEQUENCE [LARGE SCALE GENOMIC DNA]</scope>
    <source>
        <strain evidence="2 3">KORDI 51-2</strain>
    </source>
</reference>
<evidence type="ECO:0000313" key="2">
    <source>
        <dbReference type="EMBL" id="ERN41087.1"/>
    </source>
</evidence>
<accession>U5DJL4</accession>
<protein>
    <submittedName>
        <fullName evidence="2">Putative helicase</fullName>
    </submittedName>
</protein>
<dbReference type="GO" id="GO:0005975">
    <property type="term" value="P:carbohydrate metabolic process"/>
    <property type="evidence" value="ECO:0007669"/>
    <property type="project" value="InterPro"/>
</dbReference>
<dbReference type="OrthoDB" id="581512at2"/>
<dbReference type="InterPro" id="IPR007724">
    <property type="entry name" value="Poly_GlycHdrlase"/>
</dbReference>
<dbReference type="GO" id="GO:0004386">
    <property type="term" value="F:helicase activity"/>
    <property type="evidence" value="ECO:0007669"/>
    <property type="project" value="UniProtKB-KW"/>
</dbReference>
<dbReference type="AlphaFoldDB" id="U5DJL4"/>
<organism evidence="2 3">
    <name type="scientific">Rubidibacter lacunae KORDI 51-2</name>
    <dbReference type="NCBI Taxonomy" id="582515"/>
    <lineage>
        <taxon>Bacteria</taxon>
        <taxon>Bacillati</taxon>
        <taxon>Cyanobacteriota</taxon>
        <taxon>Cyanophyceae</taxon>
        <taxon>Oscillatoriophycideae</taxon>
        <taxon>Chroococcales</taxon>
        <taxon>Aphanothecaceae</taxon>
        <taxon>Rubidibacter</taxon>
    </lineage>
</organism>
<dbReference type="PANTHER" id="PTHR12837">
    <property type="entry name" value="POLY ADP-RIBOSE GLYCOHYDROLASE"/>
    <property type="match status" value="1"/>
</dbReference>